<dbReference type="EMBL" id="JAACJJ010000028">
    <property type="protein sequence ID" value="KAF5321449.1"/>
    <property type="molecule type" value="Genomic_DNA"/>
</dbReference>
<dbReference type="Proteomes" id="UP000567179">
    <property type="component" value="Unassembled WGS sequence"/>
</dbReference>
<evidence type="ECO:0000256" key="2">
    <source>
        <dbReference type="SAM" id="Phobius"/>
    </source>
</evidence>
<gene>
    <name evidence="3" type="ORF">D9619_000229</name>
</gene>
<accession>A0A8H5F2P7</accession>
<feature type="transmembrane region" description="Helical" evidence="2">
    <location>
        <begin position="73"/>
        <end position="90"/>
    </location>
</feature>
<evidence type="ECO:0000313" key="4">
    <source>
        <dbReference type="Proteomes" id="UP000567179"/>
    </source>
</evidence>
<dbReference type="AlphaFoldDB" id="A0A8H5F2P7"/>
<evidence type="ECO:0000313" key="3">
    <source>
        <dbReference type="EMBL" id="KAF5321449.1"/>
    </source>
</evidence>
<keyword evidence="2" id="KW-0472">Membrane</keyword>
<feature type="region of interest" description="Disordered" evidence="1">
    <location>
        <begin position="93"/>
        <end position="114"/>
    </location>
</feature>
<evidence type="ECO:0000256" key="1">
    <source>
        <dbReference type="SAM" id="MobiDB-lite"/>
    </source>
</evidence>
<sequence>MIDTYYAGVHNAPQLTPCLDILEGPNDRLAAPPASLTSGVGIDWQQPQQPSDPEGACPVGHTGLTVRQTARQGVGVGVALVFVVVVGIGWQHPQQPSLPPASCPEGHTGFSVRH</sequence>
<keyword evidence="2" id="KW-1133">Transmembrane helix</keyword>
<reference evidence="3 4" key="1">
    <citation type="journal article" date="2020" name="ISME J.">
        <title>Uncovering the hidden diversity of litter-decomposition mechanisms in mushroom-forming fungi.</title>
        <authorList>
            <person name="Floudas D."/>
            <person name="Bentzer J."/>
            <person name="Ahren D."/>
            <person name="Johansson T."/>
            <person name="Persson P."/>
            <person name="Tunlid A."/>
        </authorList>
    </citation>
    <scope>NUCLEOTIDE SEQUENCE [LARGE SCALE GENOMIC DNA]</scope>
    <source>
        <strain evidence="3 4">CBS 101986</strain>
    </source>
</reference>
<protein>
    <submittedName>
        <fullName evidence="3">Uncharacterized protein</fullName>
    </submittedName>
</protein>
<name>A0A8H5F2P7_9AGAR</name>
<comment type="caution">
    <text evidence="3">The sequence shown here is derived from an EMBL/GenBank/DDBJ whole genome shotgun (WGS) entry which is preliminary data.</text>
</comment>
<proteinExistence type="predicted"/>
<keyword evidence="2" id="KW-0812">Transmembrane</keyword>
<organism evidence="3 4">
    <name type="scientific">Psilocybe cf. subviscida</name>
    <dbReference type="NCBI Taxonomy" id="2480587"/>
    <lineage>
        <taxon>Eukaryota</taxon>
        <taxon>Fungi</taxon>
        <taxon>Dikarya</taxon>
        <taxon>Basidiomycota</taxon>
        <taxon>Agaricomycotina</taxon>
        <taxon>Agaricomycetes</taxon>
        <taxon>Agaricomycetidae</taxon>
        <taxon>Agaricales</taxon>
        <taxon>Agaricineae</taxon>
        <taxon>Strophariaceae</taxon>
        <taxon>Psilocybe</taxon>
    </lineage>
</organism>
<feature type="region of interest" description="Disordered" evidence="1">
    <location>
        <begin position="30"/>
        <end position="55"/>
    </location>
</feature>
<keyword evidence="4" id="KW-1185">Reference proteome</keyword>